<dbReference type="PROSITE" id="PS51257">
    <property type="entry name" value="PROKAR_LIPOPROTEIN"/>
    <property type="match status" value="1"/>
</dbReference>
<name>A0A517TZN7_9BACT</name>
<dbReference type="Proteomes" id="UP000317909">
    <property type="component" value="Chromosome"/>
</dbReference>
<feature type="compositionally biased region" description="Low complexity" evidence="1">
    <location>
        <begin position="269"/>
        <end position="290"/>
    </location>
</feature>
<keyword evidence="2" id="KW-0732">Signal</keyword>
<dbReference type="EMBL" id="CP036339">
    <property type="protein sequence ID" value="QDT73840.1"/>
    <property type="molecule type" value="Genomic_DNA"/>
</dbReference>
<proteinExistence type="predicted"/>
<evidence type="ECO:0000313" key="4">
    <source>
        <dbReference type="Proteomes" id="UP000317909"/>
    </source>
</evidence>
<accession>A0A517TZN7</accession>
<dbReference type="AlphaFoldDB" id="A0A517TZN7"/>
<feature type="signal peptide" evidence="2">
    <location>
        <begin position="1"/>
        <end position="23"/>
    </location>
</feature>
<evidence type="ECO:0000256" key="2">
    <source>
        <dbReference type="SAM" id="SignalP"/>
    </source>
</evidence>
<evidence type="ECO:0000313" key="3">
    <source>
        <dbReference type="EMBL" id="QDT73840.1"/>
    </source>
</evidence>
<dbReference type="KEGG" id="llh:I41_30310"/>
<sequence precursor="true">MLPRYPLLRRSIALALTIGAACAVNSLAVVRAEIAFEASWQPPSYQVVREQVLSWLEEADLQTTAEASVRRLWPARPPESLDASQVLDLVAASLAASSREAADLVAACNAAYKGPAVADPEWLSDPEVAPLVRHNLRLYYARWLAQYGLYDEVLHHIGDLRPQDVVDPASLLFYQMVAYHQLVRPDDARAAMVQLLERDDALPRRFQQVAQLVERDLAGLEDESLDHIARRMHDIRRRLAYGRAGVQVQEIEQGVLDSLDKKIEDLEKQQQQQQASASAGSGGAQQPAQGMQDSKIAELKAPMQVDRRDIGNKSGWGDLPPKEREQALQQIGREFPAHYRELVEQYFRELANEQNPTTAEK</sequence>
<feature type="region of interest" description="Disordered" evidence="1">
    <location>
        <begin position="266"/>
        <end position="332"/>
    </location>
</feature>
<dbReference type="OrthoDB" id="276786at2"/>
<reference evidence="3 4" key="1">
    <citation type="submission" date="2019-02" db="EMBL/GenBank/DDBJ databases">
        <title>Deep-cultivation of Planctomycetes and their phenomic and genomic characterization uncovers novel biology.</title>
        <authorList>
            <person name="Wiegand S."/>
            <person name="Jogler M."/>
            <person name="Boedeker C."/>
            <person name="Pinto D."/>
            <person name="Vollmers J."/>
            <person name="Rivas-Marin E."/>
            <person name="Kohn T."/>
            <person name="Peeters S.H."/>
            <person name="Heuer A."/>
            <person name="Rast P."/>
            <person name="Oberbeckmann S."/>
            <person name="Bunk B."/>
            <person name="Jeske O."/>
            <person name="Meyerdierks A."/>
            <person name="Storesund J.E."/>
            <person name="Kallscheuer N."/>
            <person name="Luecker S."/>
            <person name="Lage O.M."/>
            <person name="Pohl T."/>
            <person name="Merkel B.J."/>
            <person name="Hornburger P."/>
            <person name="Mueller R.-W."/>
            <person name="Bruemmer F."/>
            <person name="Labrenz M."/>
            <person name="Spormann A.M."/>
            <person name="Op den Camp H."/>
            <person name="Overmann J."/>
            <person name="Amann R."/>
            <person name="Jetten M.S.M."/>
            <person name="Mascher T."/>
            <person name="Medema M.H."/>
            <person name="Devos D.P."/>
            <person name="Kaster A.-K."/>
            <person name="Ovreas L."/>
            <person name="Rohde M."/>
            <person name="Galperin M.Y."/>
            <person name="Jogler C."/>
        </authorList>
    </citation>
    <scope>NUCLEOTIDE SEQUENCE [LARGE SCALE GENOMIC DNA]</scope>
    <source>
        <strain evidence="3 4">I41</strain>
    </source>
</reference>
<dbReference type="RefSeq" id="WP_145433501.1">
    <property type="nucleotide sequence ID" value="NZ_CP036339.1"/>
</dbReference>
<gene>
    <name evidence="3" type="ORF">I41_30310</name>
</gene>
<feature type="chain" id="PRO_5022000280" evidence="2">
    <location>
        <begin position="24"/>
        <end position="361"/>
    </location>
</feature>
<organism evidence="3 4">
    <name type="scientific">Lacipirellula limnantheis</name>
    <dbReference type="NCBI Taxonomy" id="2528024"/>
    <lineage>
        <taxon>Bacteria</taxon>
        <taxon>Pseudomonadati</taxon>
        <taxon>Planctomycetota</taxon>
        <taxon>Planctomycetia</taxon>
        <taxon>Pirellulales</taxon>
        <taxon>Lacipirellulaceae</taxon>
        <taxon>Lacipirellula</taxon>
    </lineage>
</organism>
<keyword evidence="4" id="KW-1185">Reference proteome</keyword>
<evidence type="ECO:0000256" key="1">
    <source>
        <dbReference type="SAM" id="MobiDB-lite"/>
    </source>
</evidence>
<protein>
    <submittedName>
        <fullName evidence="3">Uncharacterized protein</fullName>
    </submittedName>
</protein>